<evidence type="ECO:0000256" key="1">
    <source>
        <dbReference type="SAM" id="MobiDB-lite"/>
    </source>
</evidence>
<dbReference type="EMBL" id="JAACXV010014474">
    <property type="protein sequence ID" value="KAF7267043.1"/>
    <property type="molecule type" value="Genomic_DNA"/>
</dbReference>
<dbReference type="AlphaFoldDB" id="A0A834M160"/>
<organism evidence="2 3">
    <name type="scientific">Rhynchophorus ferrugineus</name>
    <name type="common">Red palm weevil</name>
    <name type="synonym">Curculio ferrugineus</name>
    <dbReference type="NCBI Taxonomy" id="354439"/>
    <lineage>
        <taxon>Eukaryota</taxon>
        <taxon>Metazoa</taxon>
        <taxon>Ecdysozoa</taxon>
        <taxon>Arthropoda</taxon>
        <taxon>Hexapoda</taxon>
        <taxon>Insecta</taxon>
        <taxon>Pterygota</taxon>
        <taxon>Neoptera</taxon>
        <taxon>Endopterygota</taxon>
        <taxon>Coleoptera</taxon>
        <taxon>Polyphaga</taxon>
        <taxon>Cucujiformia</taxon>
        <taxon>Curculionidae</taxon>
        <taxon>Dryophthorinae</taxon>
        <taxon>Rhynchophorus</taxon>
    </lineage>
</organism>
<feature type="region of interest" description="Disordered" evidence="1">
    <location>
        <begin position="1"/>
        <end position="32"/>
    </location>
</feature>
<gene>
    <name evidence="2" type="ORF">GWI33_019701</name>
</gene>
<feature type="compositionally biased region" description="Basic and acidic residues" evidence="1">
    <location>
        <begin position="70"/>
        <end position="82"/>
    </location>
</feature>
<proteinExistence type="predicted"/>
<evidence type="ECO:0000313" key="3">
    <source>
        <dbReference type="Proteomes" id="UP000625711"/>
    </source>
</evidence>
<feature type="region of interest" description="Disordered" evidence="1">
    <location>
        <begin position="57"/>
        <end position="95"/>
    </location>
</feature>
<accession>A0A834M160</accession>
<name>A0A834M160_RHYFE</name>
<protein>
    <submittedName>
        <fullName evidence="2">Uncharacterized protein</fullName>
    </submittedName>
</protein>
<keyword evidence="3" id="KW-1185">Reference proteome</keyword>
<evidence type="ECO:0000313" key="2">
    <source>
        <dbReference type="EMBL" id="KAF7267043.1"/>
    </source>
</evidence>
<reference evidence="2" key="1">
    <citation type="submission" date="2020-08" db="EMBL/GenBank/DDBJ databases">
        <title>Genome sequencing and assembly of the red palm weevil Rhynchophorus ferrugineus.</title>
        <authorList>
            <person name="Dias G.B."/>
            <person name="Bergman C.M."/>
            <person name="Manee M."/>
        </authorList>
    </citation>
    <scope>NUCLEOTIDE SEQUENCE</scope>
    <source>
        <strain evidence="2">AA-2017</strain>
        <tissue evidence="2">Whole larva</tissue>
    </source>
</reference>
<dbReference type="Proteomes" id="UP000625711">
    <property type="component" value="Unassembled WGS sequence"/>
</dbReference>
<comment type="caution">
    <text evidence="2">The sequence shown here is derived from an EMBL/GenBank/DDBJ whole genome shotgun (WGS) entry which is preliminary data.</text>
</comment>
<sequence length="95" mass="10973">MKRADHPRTRRPKHLQCYSLEKQRPAPAPSTPLQINQLRLCSKNTVDKQVFLIGRPPEVTPFASPSRSVPRSDMRFQSDERNYTLAEQNIGDKSR</sequence>